<feature type="region of interest" description="Disordered" evidence="1">
    <location>
        <begin position="1"/>
        <end position="265"/>
    </location>
</feature>
<keyword evidence="3" id="KW-1185">Reference proteome</keyword>
<dbReference type="AlphaFoldDB" id="R7YN13"/>
<feature type="compositionally biased region" description="Acidic residues" evidence="1">
    <location>
        <begin position="102"/>
        <end position="111"/>
    </location>
</feature>
<evidence type="ECO:0000313" key="3">
    <source>
        <dbReference type="Proteomes" id="UP000016924"/>
    </source>
</evidence>
<dbReference type="EMBL" id="JH767562">
    <property type="protein sequence ID" value="EON63253.1"/>
    <property type="molecule type" value="Genomic_DNA"/>
</dbReference>
<organism evidence="2 3">
    <name type="scientific">Coniosporium apollinis (strain CBS 100218)</name>
    <name type="common">Rock-inhabiting black yeast</name>
    <dbReference type="NCBI Taxonomy" id="1168221"/>
    <lineage>
        <taxon>Eukaryota</taxon>
        <taxon>Fungi</taxon>
        <taxon>Dikarya</taxon>
        <taxon>Ascomycota</taxon>
        <taxon>Pezizomycotina</taxon>
        <taxon>Dothideomycetes</taxon>
        <taxon>Dothideomycetes incertae sedis</taxon>
        <taxon>Coniosporium</taxon>
    </lineage>
</organism>
<evidence type="ECO:0000313" key="2">
    <source>
        <dbReference type="EMBL" id="EON63253.1"/>
    </source>
</evidence>
<sequence length="390" mass="42207">MPPPPSTPTPHRFVLKRDPQQPPKPPPGRRNPASQPTSTPKPRPTPKPLSTPSTSSRQFAQTPRFSFAQTRSHDAPPTPQSTASPASRPQRGLRPLTRAESIEDASQEAEDGDHGDGDGDREMLDALDASAMQQTVEIDEPAAQPEEDGEGHHDRDEGAEEMLFASPEHRAKRRRLSSSLSPPPDLRLPVRSPTRPVSAPSPAPYSSRFLLHPSQPASSQITNEQQSASRRPAFRLPQQHQLDSGSREPLPDTFSPHRRGQKFVPGGMADVVRGWVMDVGSSAGQGRAGRMAGRARGDSEFVVNVQVGNVTLADGLTLLRGLSANRNDLLQEKRLVLTGKARGGNVERVQKGDMVGVRAPSWEIEVKGRTWSVGVDWGTFDGGGGEAGRE</sequence>
<accession>R7YN13</accession>
<proteinExistence type="predicted"/>
<feature type="compositionally biased region" description="Basic and acidic residues" evidence="1">
    <location>
        <begin position="112"/>
        <end position="124"/>
    </location>
</feature>
<dbReference type="OrthoDB" id="5389296at2759"/>
<reference evidence="3" key="1">
    <citation type="submission" date="2012-06" db="EMBL/GenBank/DDBJ databases">
        <title>The genome sequence of Coniosporium apollinis CBS 100218.</title>
        <authorList>
            <consortium name="The Broad Institute Genome Sequencing Platform"/>
            <person name="Cuomo C."/>
            <person name="Gorbushina A."/>
            <person name="Noack S."/>
            <person name="Walker B."/>
            <person name="Young S.K."/>
            <person name="Zeng Q."/>
            <person name="Gargeya S."/>
            <person name="Fitzgerald M."/>
            <person name="Haas B."/>
            <person name="Abouelleil A."/>
            <person name="Alvarado L."/>
            <person name="Arachchi H.M."/>
            <person name="Berlin A.M."/>
            <person name="Chapman S.B."/>
            <person name="Goldberg J."/>
            <person name="Griggs A."/>
            <person name="Gujja S."/>
            <person name="Hansen M."/>
            <person name="Howarth C."/>
            <person name="Imamovic A."/>
            <person name="Larimer J."/>
            <person name="McCowan C."/>
            <person name="Montmayeur A."/>
            <person name="Murphy C."/>
            <person name="Neiman D."/>
            <person name="Pearson M."/>
            <person name="Priest M."/>
            <person name="Roberts A."/>
            <person name="Saif S."/>
            <person name="Shea T."/>
            <person name="Sisk P."/>
            <person name="Sykes S."/>
            <person name="Wortman J."/>
            <person name="Nusbaum C."/>
            <person name="Birren B."/>
        </authorList>
    </citation>
    <scope>NUCLEOTIDE SEQUENCE [LARGE SCALE GENOMIC DNA]</scope>
    <source>
        <strain evidence="3">CBS 100218</strain>
    </source>
</reference>
<dbReference type="GeneID" id="19899791"/>
<feature type="compositionally biased region" description="Acidic residues" evidence="1">
    <location>
        <begin position="137"/>
        <end position="149"/>
    </location>
</feature>
<dbReference type="HOGENOM" id="CLU_052200_0_0_1"/>
<gene>
    <name evidence="2" type="ORF">W97_02480</name>
</gene>
<dbReference type="RefSeq" id="XP_007778570.1">
    <property type="nucleotide sequence ID" value="XM_007780380.1"/>
</dbReference>
<name>R7YN13_CONA1</name>
<feature type="compositionally biased region" description="Low complexity" evidence="1">
    <location>
        <begin position="80"/>
        <end position="90"/>
    </location>
</feature>
<feature type="compositionally biased region" description="Low complexity" evidence="1">
    <location>
        <begin position="187"/>
        <end position="207"/>
    </location>
</feature>
<dbReference type="eggNOG" id="ENOG502RV4G">
    <property type="taxonomic scope" value="Eukaryota"/>
</dbReference>
<feature type="compositionally biased region" description="Polar residues" evidence="1">
    <location>
        <begin position="215"/>
        <end position="229"/>
    </location>
</feature>
<evidence type="ECO:0000256" key="1">
    <source>
        <dbReference type="SAM" id="MobiDB-lite"/>
    </source>
</evidence>
<dbReference type="OMA" id="EQFSPHR"/>
<feature type="compositionally biased region" description="Polar residues" evidence="1">
    <location>
        <begin position="58"/>
        <end position="70"/>
    </location>
</feature>
<protein>
    <submittedName>
        <fullName evidence="2">Uncharacterized protein</fullName>
    </submittedName>
</protein>
<feature type="compositionally biased region" description="Pro residues" evidence="1">
    <location>
        <begin position="20"/>
        <end position="29"/>
    </location>
</feature>
<feature type="compositionally biased region" description="Pro residues" evidence="1">
    <location>
        <begin position="39"/>
        <end position="49"/>
    </location>
</feature>
<dbReference type="STRING" id="1168221.R7YN13"/>
<dbReference type="Proteomes" id="UP000016924">
    <property type="component" value="Unassembled WGS sequence"/>
</dbReference>